<dbReference type="InterPro" id="IPR000551">
    <property type="entry name" value="MerR-type_HTH_dom"/>
</dbReference>
<evidence type="ECO:0000313" key="4">
    <source>
        <dbReference type="Proteomes" id="UP000580568"/>
    </source>
</evidence>
<dbReference type="CDD" id="cd01109">
    <property type="entry name" value="HTH_YyaN"/>
    <property type="match status" value="1"/>
</dbReference>
<dbReference type="AlphaFoldDB" id="A0A6V8SIJ7"/>
<dbReference type="PANTHER" id="PTHR30204:SF82">
    <property type="entry name" value="TRANSCRIPTIONAL REGULATOR, MERR FAMILY"/>
    <property type="match status" value="1"/>
</dbReference>
<evidence type="ECO:0000259" key="2">
    <source>
        <dbReference type="PROSITE" id="PS50937"/>
    </source>
</evidence>
<organism evidence="3 4">
    <name type="scientific">Clostridium fungisolvens</name>
    <dbReference type="NCBI Taxonomy" id="1604897"/>
    <lineage>
        <taxon>Bacteria</taxon>
        <taxon>Bacillati</taxon>
        <taxon>Bacillota</taxon>
        <taxon>Clostridia</taxon>
        <taxon>Eubacteriales</taxon>
        <taxon>Clostridiaceae</taxon>
        <taxon>Clostridium</taxon>
    </lineage>
</organism>
<dbReference type="PROSITE" id="PS50937">
    <property type="entry name" value="HTH_MERR_2"/>
    <property type="match status" value="1"/>
</dbReference>
<gene>
    <name evidence="3" type="ORF">bsdtw1_02447</name>
</gene>
<sequence>MTYSIKDVSEILGLSIYTIRFYDKQGLLPFVSRNKAGNREFTESDLGLFKVICCLKDSGMQIKDIKKYIDLCMEGAKTIDPRKDLLVKHREEVLSQIDQLTKMLQVINFKIGIYESPNAEEIINEQRRRSYEEKCENNLLEDITPLSDNSSYTR</sequence>
<feature type="domain" description="HTH merR-type" evidence="2">
    <location>
        <begin position="2"/>
        <end position="71"/>
    </location>
</feature>
<keyword evidence="1" id="KW-0238">DNA-binding</keyword>
<dbReference type="Proteomes" id="UP000580568">
    <property type="component" value="Unassembled WGS sequence"/>
</dbReference>
<dbReference type="RefSeq" id="WP_183277780.1">
    <property type="nucleotide sequence ID" value="NZ_BLZR01000001.1"/>
</dbReference>
<dbReference type="GO" id="GO:0003700">
    <property type="term" value="F:DNA-binding transcription factor activity"/>
    <property type="evidence" value="ECO:0007669"/>
    <property type="project" value="InterPro"/>
</dbReference>
<dbReference type="Pfam" id="PF13411">
    <property type="entry name" value="MerR_1"/>
    <property type="match status" value="1"/>
</dbReference>
<comment type="caution">
    <text evidence="3">The sequence shown here is derived from an EMBL/GenBank/DDBJ whole genome shotgun (WGS) entry which is preliminary data.</text>
</comment>
<dbReference type="PANTHER" id="PTHR30204">
    <property type="entry name" value="REDOX-CYCLING DRUG-SENSING TRANSCRIPTIONAL ACTIVATOR SOXR"/>
    <property type="match status" value="1"/>
</dbReference>
<protein>
    <recommendedName>
        <fullName evidence="2">HTH merR-type domain-containing protein</fullName>
    </recommendedName>
</protein>
<dbReference type="GO" id="GO:0003677">
    <property type="term" value="F:DNA binding"/>
    <property type="evidence" value="ECO:0007669"/>
    <property type="project" value="UniProtKB-KW"/>
</dbReference>
<dbReference type="Gene3D" id="1.10.1660.10">
    <property type="match status" value="1"/>
</dbReference>
<dbReference type="SUPFAM" id="SSF46955">
    <property type="entry name" value="Putative DNA-binding domain"/>
    <property type="match status" value="1"/>
</dbReference>
<dbReference type="SMART" id="SM00422">
    <property type="entry name" value="HTH_MERR"/>
    <property type="match status" value="1"/>
</dbReference>
<proteinExistence type="predicted"/>
<reference evidence="3 4" key="1">
    <citation type="submission" date="2020-07" db="EMBL/GenBank/DDBJ databases">
        <title>A new beta-1,3-glucan-decomposing anaerobic bacterium isolated from anoxic soil subjected to biological soil disinfestation.</title>
        <authorList>
            <person name="Ueki A."/>
            <person name="Tonouchi A."/>
        </authorList>
    </citation>
    <scope>NUCLEOTIDE SEQUENCE [LARGE SCALE GENOMIC DNA]</scope>
    <source>
        <strain evidence="3 4">TW1</strain>
    </source>
</reference>
<evidence type="ECO:0000256" key="1">
    <source>
        <dbReference type="ARBA" id="ARBA00023125"/>
    </source>
</evidence>
<name>A0A6V8SIJ7_9CLOT</name>
<keyword evidence="4" id="KW-1185">Reference proteome</keyword>
<evidence type="ECO:0000313" key="3">
    <source>
        <dbReference type="EMBL" id="GFP76345.1"/>
    </source>
</evidence>
<dbReference type="InterPro" id="IPR009061">
    <property type="entry name" value="DNA-bd_dom_put_sf"/>
</dbReference>
<dbReference type="EMBL" id="BLZR01000001">
    <property type="protein sequence ID" value="GFP76345.1"/>
    <property type="molecule type" value="Genomic_DNA"/>
</dbReference>
<accession>A0A6V8SIJ7</accession>
<dbReference type="InterPro" id="IPR047057">
    <property type="entry name" value="MerR_fam"/>
</dbReference>